<evidence type="ECO:0000313" key="2">
    <source>
        <dbReference type="EMBL" id="BDP44117.1"/>
    </source>
</evidence>
<protein>
    <submittedName>
        <fullName evidence="2">Uncharacterized protein</fullName>
    </submittedName>
</protein>
<accession>A0ABM8AK72</accession>
<keyword evidence="2" id="KW-0614">Plasmid</keyword>
<evidence type="ECO:0000313" key="3">
    <source>
        <dbReference type="Proteomes" id="UP001064971"/>
    </source>
</evidence>
<feature type="region of interest" description="Disordered" evidence="1">
    <location>
        <begin position="57"/>
        <end position="95"/>
    </location>
</feature>
<keyword evidence="3" id="KW-1185">Reference proteome</keyword>
<dbReference type="EMBL" id="AP026562">
    <property type="protein sequence ID" value="BDP44117.1"/>
    <property type="molecule type" value="Genomic_DNA"/>
</dbReference>
<organism evidence="2 3">
    <name type="scientific">Deinococcus aetherius</name>
    <dbReference type="NCBI Taxonomy" id="200252"/>
    <lineage>
        <taxon>Bacteria</taxon>
        <taxon>Thermotogati</taxon>
        <taxon>Deinococcota</taxon>
        <taxon>Deinococci</taxon>
        <taxon>Deinococcales</taxon>
        <taxon>Deinococcaceae</taxon>
        <taxon>Deinococcus</taxon>
    </lineage>
</organism>
<reference evidence="2" key="1">
    <citation type="submission" date="2022-07" db="EMBL/GenBank/DDBJ databases">
        <title>Complete Genome Sequence of the Radioresistant Bacterium Deinococcus aetherius ST0316, Isolated from the Air Dust collected in Lower Stratosphere above Japan.</title>
        <authorList>
            <person name="Satoh K."/>
            <person name="Hagiwara K."/>
            <person name="Katsumata K."/>
            <person name="Kubo A."/>
            <person name="Yokobori S."/>
            <person name="Yamagishi A."/>
            <person name="Oono Y."/>
            <person name="Narumi I."/>
        </authorList>
    </citation>
    <scope>NUCLEOTIDE SEQUENCE</scope>
    <source>
        <strain evidence="2">ST0316</strain>
        <plasmid evidence="2">pDAETH-2</plasmid>
    </source>
</reference>
<geneLocation type="plasmid" evidence="2 3">
    <name>pDAETH-2</name>
</geneLocation>
<name>A0ABM8AK72_9DEIO</name>
<gene>
    <name evidence="2" type="ORF">DAETH_40860</name>
</gene>
<proteinExistence type="predicted"/>
<evidence type="ECO:0000256" key="1">
    <source>
        <dbReference type="SAM" id="MobiDB-lite"/>
    </source>
</evidence>
<feature type="compositionally biased region" description="Polar residues" evidence="1">
    <location>
        <begin position="75"/>
        <end position="95"/>
    </location>
</feature>
<dbReference type="Proteomes" id="UP001064971">
    <property type="component" value="Plasmid pDAETH-2"/>
</dbReference>
<sequence>MSLLISEVFARAWTLADDLNDAGAQDQLAELRRQSLALPLFRQDHILNEVAALTERLRRQQQARPPSEGMVRRSQPPSQLSTRTSRSSCPSGFST</sequence>